<feature type="transmembrane region" description="Helical" evidence="2">
    <location>
        <begin position="85"/>
        <end position="108"/>
    </location>
</feature>
<dbReference type="EMBL" id="JAULSN010000002">
    <property type="protein sequence ID" value="KAK3379446.1"/>
    <property type="molecule type" value="Genomic_DNA"/>
</dbReference>
<dbReference type="AlphaFoldDB" id="A0AAE0KMN1"/>
<comment type="caution">
    <text evidence="3">The sequence shown here is derived from an EMBL/GenBank/DDBJ whole genome shotgun (WGS) entry which is preliminary data.</text>
</comment>
<proteinExistence type="predicted"/>
<keyword evidence="4" id="KW-1185">Reference proteome</keyword>
<feature type="transmembrane region" description="Helical" evidence="2">
    <location>
        <begin position="120"/>
        <end position="146"/>
    </location>
</feature>
<accession>A0AAE0KMN1</accession>
<gene>
    <name evidence="3" type="ORF">B0T24DRAFT_156718</name>
</gene>
<keyword evidence="2" id="KW-0472">Membrane</keyword>
<name>A0AAE0KMN1_9PEZI</name>
<evidence type="ECO:0000256" key="1">
    <source>
        <dbReference type="SAM" id="MobiDB-lite"/>
    </source>
</evidence>
<keyword evidence="2" id="KW-1133">Transmembrane helix</keyword>
<keyword evidence="2" id="KW-0812">Transmembrane</keyword>
<organism evidence="3 4">
    <name type="scientific">Lasiosphaeria ovina</name>
    <dbReference type="NCBI Taxonomy" id="92902"/>
    <lineage>
        <taxon>Eukaryota</taxon>
        <taxon>Fungi</taxon>
        <taxon>Dikarya</taxon>
        <taxon>Ascomycota</taxon>
        <taxon>Pezizomycotina</taxon>
        <taxon>Sordariomycetes</taxon>
        <taxon>Sordariomycetidae</taxon>
        <taxon>Sordariales</taxon>
        <taxon>Lasiosphaeriaceae</taxon>
        <taxon>Lasiosphaeria</taxon>
    </lineage>
</organism>
<evidence type="ECO:0000313" key="4">
    <source>
        <dbReference type="Proteomes" id="UP001287356"/>
    </source>
</evidence>
<evidence type="ECO:0000313" key="3">
    <source>
        <dbReference type="EMBL" id="KAK3379446.1"/>
    </source>
</evidence>
<feature type="transmembrane region" description="Helical" evidence="2">
    <location>
        <begin position="41"/>
        <end position="65"/>
    </location>
</feature>
<feature type="transmembrane region" description="Helical" evidence="2">
    <location>
        <begin position="182"/>
        <end position="203"/>
    </location>
</feature>
<feature type="region of interest" description="Disordered" evidence="1">
    <location>
        <begin position="1"/>
        <end position="32"/>
    </location>
</feature>
<sequence>MEKDHSHTSGSDFESDSQHDHHHLPQANKTSAMRTVDTARIATTALALLMGATVLGVSANTLAVYDATHVPYDFFLPLWPDEFNIRPTVALVVGSTIVILANIAALCFSKVRVLRNRTTAHTSLTFAAPLVGLAAALIAIAFFYAVNADATVDTFLSWTCRWQALPMDQSPRWADLCRQSHAGLYLAILLIPVEAAALGLAAYQFRAERGQVRNSGEGRKGGSPVLS</sequence>
<evidence type="ECO:0000256" key="2">
    <source>
        <dbReference type="SAM" id="Phobius"/>
    </source>
</evidence>
<dbReference type="PANTHER" id="PTHR42069">
    <property type="entry name" value="HYPHAL ANASTAMOSIS-8 PROTEIN"/>
    <property type="match status" value="1"/>
</dbReference>
<dbReference type="PANTHER" id="PTHR42069:SF1">
    <property type="entry name" value="MARVEL DOMAIN-CONTAINING PROTEIN"/>
    <property type="match status" value="1"/>
</dbReference>
<reference evidence="3" key="2">
    <citation type="submission" date="2023-06" db="EMBL/GenBank/DDBJ databases">
        <authorList>
            <consortium name="Lawrence Berkeley National Laboratory"/>
            <person name="Haridas S."/>
            <person name="Hensen N."/>
            <person name="Bonometti L."/>
            <person name="Westerberg I."/>
            <person name="Brannstrom I.O."/>
            <person name="Guillou S."/>
            <person name="Cros-Aarteil S."/>
            <person name="Calhoun S."/>
            <person name="Kuo A."/>
            <person name="Mondo S."/>
            <person name="Pangilinan J."/>
            <person name="Riley R."/>
            <person name="Labutti K."/>
            <person name="Andreopoulos B."/>
            <person name="Lipzen A."/>
            <person name="Chen C."/>
            <person name="Yanf M."/>
            <person name="Daum C."/>
            <person name="Ng V."/>
            <person name="Clum A."/>
            <person name="Steindorff A."/>
            <person name="Ohm R."/>
            <person name="Martin F."/>
            <person name="Silar P."/>
            <person name="Natvig D."/>
            <person name="Lalanne C."/>
            <person name="Gautier V."/>
            <person name="Ament-Velasquez S.L."/>
            <person name="Kruys A."/>
            <person name="Hutchinson M.I."/>
            <person name="Powell A.J."/>
            <person name="Barry K."/>
            <person name="Miller A.N."/>
            <person name="Grigoriev I.V."/>
            <person name="Debuchy R."/>
            <person name="Gladieux P."/>
            <person name="Thoren M.H."/>
            <person name="Johannesson H."/>
        </authorList>
    </citation>
    <scope>NUCLEOTIDE SEQUENCE</scope>
    <source>
        <strain evidence="3">CBS 958.72</strain>
    </source>
</reference>
<reference evidence="3" key="1">
    <citation type="journal article" date="2023" name="Mol. Phylogenet. Evol.">
        <title>Genome-scale phylogeny and comparative genomics of the fungal order Sordariales.</title>
        <authorList>
            <person name="Hensen N."/>
            <person name="Bonometti L."/>
            <person name="Westerberg I."/>
            <person name="Brannstrom I.O."/>
            <person name="Guillou S."/>
            <person name="Cros-Aarteil S."/>
            <person name="Calhoun S."/>
            <person name="Haridas S."/>
            <person name="Kuo A."/>
            <person name="Mondo S."/>
            <person name="Pangilinan J."/>
            <person name="Riley R."/>
            <person name="LaButti K."/>
            <person name="Andreopoulos B."/>
            <person name="Lipzen A."/>
            <person name="Chen C."/>
            <person name="Yan M."/>
            <person name="Daum C."/>
            <person name="Ng V."/>
            <person name="Clum A."/>
            <person name="Steindorff A."/>
            <person name="Ohm R.A."/>
            <person name="Martin F."/>
            <person name="Silar P."/>
            <person name="Natvig D.O."/>
            <person name="Lalanne C."/>
            <person name="Gautier V."/>
            <person name="Ament-Velasquez S.L."/>
            <person name="Kruys A."/>
            <person name="Hutchinson M.I."/>
            <person name="Powell A.J."/>
            <person name="Barry K."/>
            <person name="Miller A.N."/>
            <person name="Grigoriev I.V."/>
            <person name="Debuchy R."/>
            <person name="Gladieux P."/>
            <person name="Hiltunen Thoren M."/>
            <person name="Johannesson H."/>
        </authorList>
    </citation>
    <scope>NUCLEOTIDE SEQUENCE</scope>
    <source>
        <strain evidence="3">CBS 958.72</strain>
    </source>
</reference>
<protein>
    <submittedName>
        <fullName evidence="3">Uncharacterized protein</fullName>
    </submittedName>
</protein>
<dbReference type="Proteomes" id="UP001287356">
    <property type="component" value="Unassembled WGS sequence"/>
</dbReference>